<organism evidence="1 2">
    <name type="scientific">Morchella conica CCBAS932</name>
    <dbReference type="NCBI Taxonomy" id="1392247"/>
    <lineage>
        <taxon>Eukaryota</taxon>
        <taxon>Fungi</taxon>
        <taxon>Dikarya</taxon>
        <taxon>Ascomycota</taxon>
        <taxon>Pezizomycotina</taxon>
        <taxon>Pezizomycetes</taxon>
        <taxon>Pezizales</taxon>
        <taxon>Morchellaceae</taxon>
        <taxon>Morchella</taxon>
    </lineage>
</organism>
<sequence>MANRSFPFLPRLPVTWHHSFRLALRFATIQRASAYDARLGLLAVCVIPISSPATTPPMLGEIVRPPPPTLTPVAL</sequence>
<dbReference type="Proteomes" id="UP000277580">
    <property type="component" value="Unassembled WGS sequence"/>
</dbReference>
<dbReference type="EMBL" id="ML119134">
    <property type="protein sequence ID" value="RPB11670.1"/>
    <property type="molecule type" value="Genomic_DNA"/>
</dbReference>
<keyword evidence="2" id="KW-1185">Reference proteome</keyword>
<gene>
    <name evidence="1" type="ORF">P167DRAFT_536582</name>
</gene>
<evidence type="ECO:0000313" key="2">
    <source>
        <dbReference type="Proteomes" id="UP000277580"/>
    </source>
</evidence>
<name>A0A3N4KME8_9PEZI</name>
<evidence type="ECO:0000313" key="1">
    <source>
        <dbReference type="EMBL" id="RPB11670.1"/>
    </source>
</evidence>
<reference evidence="1 2" key="1">
    <citation type="journal article" date="2018" name="Nat. Ecol. Evol.">
        <title>Pezizomycetes genomes reveal the molecular basis of ectomycorrhizal truffle lifestyle.</title>
        <authorList>
            <person name="Murat C."/>
            <person name="Payen T."/>
            <person name="Noel B."/>
            <person name="Kuo A."/>
            <person name="Morin E."/>
            <person name="Chen J."/>
            <person name="Kohler A."/>
            <person name="Krizsan K."/>
            <person name="Balestrini R."/>
            <person name="Da Silva C."/>
            <person name="Montanini B."/>
            <person name="Hainaut M."/>
            <person name="Levati E."/>
            <person name="Barry K.W."/>
            <person name="Belfiori B."/>
            <person name="Cichocki N."/>
            <person name="Clum A."/>
            <person name="Dockter R.B."/>
            <person name="Fauchery L."/>
            <person name="Guy J."/>
            <person name="Iotti M."/>
            <person name="Le Tacon F."/>
            <person name="Lindquist E.A."/>
            <person name="Lipzen A."/>
            <person name="Malagnac F."/>
            <person name="Mello A."/>
            <person name="Molinier V."/>
            <person name="Miyauchi S."/>
            <person name="Poulain J."/>
            <person name="Riccioni C."/>
            <person name="Rubini A."/>
            <person name="Sitrit Y."/>
            <person name="Splivallo R."/>
            <person name="Traeger S."/>
            <person name="Wang M."/>
            <person name="Zifcakova L."/>
            <person name="Wipf D."/>
            <person name="Zambonelli A."/>
            <person name="Paolocci F."/>
            <person name="Nowrousian M."/>
            <person name="Ottonello S."/>
            <person name="Baldrian P."/>
            <person name="Spatafora J.W."/>
            <person name="Henrissat B."/>
            <person name="Nagy L.G."/>
            <person name="Aury J.M."/>
            <person name="Wincker P."/>
            <person name="Grigoriev I.V."/>
            <person name="Bonfante P."/>
            <person name="Martin F.M."/>
        </authorList>
    </citation>
    <scope>NUCLEOTIDE SEQUENCE [LARGE SCALE GENOMIC DNA]</scope>
    <source>
        <strain evidence="1 2">CCBAS932</strain>
    </source>
</reference>
<protein>
    <submittedName>
        <fullName evidence="1">Uncharacterized protein</fullName>
    </submittedName>
</protein>
<accession>A0A3N4KME8</accession>
<dbReference type="InParanoid" id="A0A3N4KME8"/>
<proteinExistence type="predicted"/>
<dbReference type="AlphaFoldDB" id="A0A3N4KME8"/>
<feature type="non-terminal residue" evidence="1">
    <location>
        <position position="75"/>
    </location>
</feature>